<comment type="caution">
    <text evidence="1">The sequence shown here is derived from an EMBL/GenBank/DDBJ whole genome shotgun (WGS) entry which is preliminary data.</text>
</comment>
<keyword evidence="2" id="KW-1185">Reference proteome</keyword>
<proteinExistence type="predicted"/>
<accession>A0A0R2JC63</accession>
<sequence>MLMLNLIFAFPFEKQSQIIKFIQQKVSEDTPFNLHVTLAGSSQQTLNAKQLATFHNLKPNQFQLLVSTDPMQSLHEFLTHADTDATETIVIVDQAFEWAESIMGPYNWIGHDIMKLHNASIEII</sequence>
<dbReference type="PATRIC" id="fig|1616.3.peg.1032"/>
<dbReference type="EMBL" id="JQBP01000004">
    <property type="protein sequence ID" value="KRN74889.1"/>
    <property type="molecule type" value="Genomic_DNA"/>
</dbReference>
<evidence type="ECO:0000313" key="1">
    <source>
        <dbReference type="EMBL" id="KRN74889.1"/>
    </source>
</evidence>
<dbReference type="Proteomes" id="UP000051655">
    <property type="component" value="Unassembled WGS sequence"/>
</dbReference>
<dbReference type="AlphaFoldDB" id="A0A0R2JC63"/>
<reference evidence="1 2" key="1">
    <citation type="journal article" date="2015" name="Genome Announc.">
        <title>Expanding the biotechnology potential of lactobacilli through comparative genomics of 213 strains and associated genera.</title>
        <authorList>
            <person name="Sun Z."/>
            <person name="Harris H.M."/>
            <person name="McCann A."/>
            <person name="Guo C."/>
            <person name="Argimon S."/>
            <person name="Zhang W."/>
            <person name="Yang X."/>
            <person name="Jeffery I.B."/>
            <person name="Cooney J.C."/>
            <person name="Kagawa T.F."/>
            <person name="Liu W."/>
            <person name="Song Y."/>
            <person name="Salvetti E."/>
            <person name="Wrobel A."/>
            <person name="Rasinkangas P."/>
            <person name="Parkhill J."/>
            <person name="Rea M.C."/>
            <person name="O'Sullivan O."/>
            <person name="Ritari J."/>
            <person name="Douillard F.P."/>
            <person name="Paul Ross R."/>
            <person name="Yang R."/>
            <person name="Briner A.E."/>
            <person name="Felis G.E."/>
            <person name="de Vos W.M."/>
            <person name="Barrangou R."/>
            <person name="Klaenhammer T.R."/>
            <person name="Caufield P.W."/>
            <person name="Cui Y."/>
            <person name="Zhang H."/>
            <person name="O'Toole P.W."/>
        </authorList>
    </citation>
    <scope>NUCLEOTIDE SEQUENCE [LARGE SCALE GENOMIC DNA]</scope>
    <source>
        <strain evidence="1 2">DSM 20593</strain>
    </source>
</reference>
<protein>
    <submittedName>
        <fullName evidence="1">Uncharacterized protein</fullName>
    </submittedName>
</protein>
<gene>
    <name evidence="1" type="ORF">IV73_GL001012</name>
</gene>
<organism evidence="1 2">
    <name type="scientific">Weissella kandleri</name>
    <dbReference type="NCBI Taxonomy" id="1616"/>
    <lineage>
        <taxon>Bacteria</taxon>
        <taxon>Bacillati</taxon>
        <taxon>Bacillota</taxon>
        <taxon>Bacilli</taxon>
        <taxon>Lactobacillales</taxon>
        <taxon>Lactobacillaceae</taxon>
        <taxon>Weissella</taxon>
    </lineage>
</organism>
<evidence type="ECO:0000313" key="2">
    <source>
        <dbReference type="Proteomes" id="UP000051655"/>
    </source>
</evidence>
<name>A0A0R2JC63_9LACO</name>